<keyword evidence="15" id="KW-1185">Reference proteome</keyword>
<evidence type="ECO:0000256" key="4">
    <source>
        <dbReference type="ARBA" id="ARBA00022692"/>
    </source>
</evidence>
<gene>
    <name evidence="14" type="ORF">CHS0354_018011</name>
</gene>
<dbReference type="AlphaFoldDB" id="A0AAE0RN78"/>
<keyword evidence="4 11" id="KW-0812">Transmembrane</keyword>
<organism evidence="14 15">
    <name type="scientific">Potamilus streckersoni</name>
    <dbReference type="NCBI Taxonomy" id="2493646"/>
    <lineage>
        <taxon>Eukaryota</taxon>
        <taxon>Metazoa</taxon>
        <taxon>Spiralia</taxon>
        <taxon>Lophotrochozoa</taxon>
        <taxon>Mollusca</taxon>
        <taxon>Bivalvia</taxon>
        <taxon>Autobranchia</taxon>
        <taxon>Heteroconchia</taxon>
        <taxon>Palaeoheterodonta</taxon>
        <taxon>Unionida</taxon>
        <taxon>Unionoidea</taxon>
        <taxon>Unionidae</taxon>
        <taxon>Ambleminae</taxon>
        <taxon>Lampsilini</taxon>
        <taxon>Potamilus</taxon>
    </lineage>
</organism>
<keyword evidence="8 11" id="KW-0472">Membrane</keyword>
<dbReference type="InterPro" id="IPR035897">
    <property type="entry name" value="Toll_tir_struct_dom_sf"/>
</dbReference>
<accession>A0AAE0RN78</accession>
<dbReference type="InterPro" id="IPR001611">
    <property type="entry name" value="Leu-rich_rpt"/>
</dbReference>
<keyword evidence="9" id="KW-0675">Receptor</keyword>
<feature type="signal peptide" evidence="12">
    <location>
        <begin position="1"/>
        <end position="23"/>
    </location>
</feature>
<feature type="domain" description="TIR" evidence="13">
    <location>
        <begin position="538"/>
        <end position="681"/>
    </location>
</feature>
<dbReference type="SMART" id="SM00369">
    <property type="entry name" value="LRR_TYP"/>
    <property type="match status" value="5"/>
</dbReference>
<dbReference type="GO" id="GO:0007165">
    <property type="term" value="P:signal transduction"/>
    <property type="evidence" value="ECO:0007669"/>
    <property type="project" value="InterPro"/>
</dbReference>
<evidence type="ECO:0000256" key="1">
    <source>
        <dbReference type="ARBA" id="ARBA00004167"/>
    </source>
</evidence>
<evidence type="ECO:0000256" key="12">
    <source>
        <dbReference type="SAM" id="SignalP"/>
    </source>
</evidence>
<dbReference type="GO" id="GO:0038023">
    <property type="term" value="F:signaling receptor activity"/>
    <property type="evidence" value="ECO:0007669"/>
    <property type="project" value="TreeGrafter"/>
</dbReference>
<dbReference type="EMBL" id="JAEAOA010001115">
    <property type="protein sequence ID" value="KAK3576519.1"/>
    <property type="molecule type" value="Genomic_DNA"/>
</dbReference>
<dbReference type="PANTHER" id="PTHR24365:SF541">
    <property type="entry name" value="PROTEIN TOLL-RELATED"/>
    <property type="match status" value="1"/>
</dbReference>
<evidence type="ECO:0000259" key="13">
    <source>
        <dbReference type="PROSITE" id="PS50104"/>
    </source>
</evidence>
<comment type="subcellular location">
    <subcellularLocation>
        <location evidence="1">Membrane</location>
        <topology evidence="1">Single-pass membrane protein</topology>
    </subcellularLocation>
</comment>
<dbReference type="InterPro" id="IPR000157">
    <property type="entry name" value="TIR_dom"/>
</dbReference>
<reference evidence="14" key="3">
    <citation type="submission" date="2023-05" db="EMBL/GenBank/DDBJ databases">
        <authorList>
            <person name="Smith C.H."/>
        </authorList>
    </citation>
    <scope>NUCLEOTIDE SEQUENCE</scope>
    <source>
        <strain evidence="14">CHS0354</strain>
        <tissue evidence="14">Mantle</tissue>
    </source>
</reference>
<protein>
    <recommendedName>
        <fullName evidence="13">TIR domain-containing protein</fullName>
    </recommendedName>
</protein>
<feature type="transmembrane region" description="Helical" evidence="11">
    <location>
        <begin position="489"/>
        <end position="510"/>
    </location>
</feature>
<reference evidence="14" key="1">
    <citation type="journal article" date="2021" name="Genome Biol. Evol.">
        <title>A High-Quality Reference Genome for a Parasitic Bivalve with Doubly Uniparental Inheritance (Bivalvia: Unionida).</title>
        <authorList>
            <person name="Smith C.H."/>
        </authorList>
    </citation>
    <scope>NUCLEOTIDE SEQUENCE</scope>
    <source>
        <strain evidence="14">CHS0354</strain>
    </source>
</reference>
<evidence type="ECO:0000256" key="10">
    <source>
        <dbReference type="ARBA" id="ARBA00023180"/>
    </source>
</evidence>
<evidence type="ECO:0000256" key="5">
    <source>
        <dbReference type="ARBA" id="ARBA00022729"/>
    </source>
</evidence>
<keyword evidence="10" id="KW-0325">Glycoprotein</keyword>
<reference evidence="14" key="2">
    <citation type="journal article" date="2021" name="Genome Biol. Evol.">
        <title>Developing a high-quality reference genome for a parasitic bivalve with doubly uniparental inheritance (Bivalvia: Unionida).</title>
        <authorList>
            <person name="Smith C.H."/>
        </authorList>
    </citation>
    <scope>NUCLEOTIDE SEQUENCE</scope>
    <source>
        <strain evidence="14">CHS0354</strain>
        <tissue evidence="14">Mantle</tissue>
    </source>
</reference>
<dbReference type="InterPro" id="IPR032675">
    <property type="entry name" value="LRR_dom_sf"/>
</dbReference>
<dbReference type="Gene3D" id="3.80.10.10">
    <property type="entry name" value="Ribonuclease Inhibitor"/>
    <property type="match status" value="2"/>
</dbReference>
<dbReference type="Pfam" id="PF01582">
    <property type="entry name" value="TIR"/>
    <property type="match status" value="1"/>
</dbReference>
<dbReference type="Proteomes" id="UP001195483">
    <property type="component" value="Unassembled WGS sequence"/>
</dbReference>
<dbReference type="PANTHER" id="PTHR24365">
    <property type="entry name" value="TOLL-LIKE RECEPTOR"/>
    <property type="match status" value="1"/>
</dbReference>
<evidence type="ECO:0000256" key="11">
    <source>
        <dbReference type="SAM" id="Phobius"/>
    </source>
</evidence>
<name>A0AAE0RN78_9BIVA</name>
<keyword evidence="3" id="KW-0433">Leucine-rich repeat</keyword>
<evidence type="ECO:0000256" key="9">
    <source>
        <dbReference type="ARBA" id="ARBA00023170"/>
    </source>
</evidence>
<evidence type="ECO:0000256" key="3">
    <source>
        <dbReference type="ARBA" id="ARBA00022614"/>
    </source>
</evidence>
<evidence type="ECO:0000256" key="2">
    <source>
        <dbReference type="ARBA" id="ARBA00009634"/>
    </source>
</evidence>
<dbReference type="Gene3D" id="3.40.50.10140">
    <property type="entry name" value="Toll/interleukin-1 receptor homology (TIR) domain"/>
    <property type="match status" value="1"/>
</dbReference>
<dbReference type="SUPFAM" id="SSF52058">
    <property type="entry name" value="L domain-like"/>
    <property type="match status" value="1"/>
</dbReference>
<proteinExistence type="inferred from homology"/>
<evidence type="ECO:0000256" key="7">
    <source>
        <dbReference type="ARBA" id="ARBA00022989"/>
    </source>
</evidence>
<dbReference type="InterPro" id="IPR003591">
    <property type="entry name" value="Leu-rich_rpt_typical-subtyp"/>
</dbReference>
<sequence>MQFRRMFGLAVAIVIVMSKLSVAICYSSCPCVHITNVSTICNITYNVANRPISWQDFFEIEVTTIQKLDLIFNISFEPQLFPWQEFFQFNWYSLQELQVQNFQADDTENINFQMAYLENMPNLTKLVLRLRPINLIPGSVQSPLHLSFLDVSYNGHLDFDNLVKIISVSGTALEELYANYINDFNSAVLDDLFFKYFEKTKLRIIHAVDSNIKIIASPNISNFLPFLEEIDISQNDVDIYESTFFSARYFKTLKRFYGPNTLVISLRQDKCVAISRKDRREPHLCVQFSFMTNELKSLKTLLLNGNELYRMENSNPDEFTNLTRRNGNLMTFNLSSNGLVKLPSDFFAFNKELNTLNLSSNRFSYLPEGIFANNPRLEILDLSNNLLSVTDWLSSNLINLRVLNIRNNRIATLDSETRNLLDIRSFIMFLAYNPLDCSCENNDLSVWLSNKKAPTVNITEVFCTQTGISLSSHINKIESFIYECKLKRYVGLFGLLTIPAIMAICAVYYYRHYQNILRIRRIRKQLKDFVEENVAPQQRFLLYLAYSFADSETVLKHIFPELESRLQRELNVVDKLVCISDRDFDVGTSISDEIIRAVSSCTVVLFVISKEFASSRWCEFESEIAIYEQKPIIIVVLEQIKIKLLPSSLRKVCYKWTRMEWPGKEDVNKLDDFWNKLTKAVIKCSDVKY</sequence>
<comment type="similarity">
    <text evidence="2">Belongs to the Toll-like receptor family.</text>
</comment>
<evidence type="ECO:0000256" key="6">
    <source>
        <dbReference type="ARBA" id="ARBA00022737"/>
    </source>
</evidence>
<keyword evidence="7 11" id="KW-1133">Transmembrane helix</keyword>
<dbReference type="SUPFAM" id="SSF52200">
    <property type="entry name" value="Toll/Interleukin receptor TIR domain"/>
    <property type="match status" value="1"/>
</dbReference>
<keyword evidence="6" id="KW-0677">Repeat</keyword>
<keyword evidence="5 12" id="KW-0732">Signal</keyword>
<comment type="caution">
    <text evidence="14">The sequence shown here is derived from an EMBL/GenBank/DDBJ whole genome shotgun (WGS) entry which is preliminary data.</text>
</comment>
<evidence type="ECO:0000256" key="8">
    <source>
        <dbReference type="ARBA" id="ARBA00023136"/>
    </source>
</evidence>
<feature type="chain" id="PRO_5042188855" description="TIR domain-containing protein" evidence="12">
    <location>
        <begin position="24"/>
        <end position="689"/>
    </location>
</feature>
<dbReference type="SUPFAM" id="SSF52047">
    <property type="entry name" value="RNI-like"/>
    <property type="match status" value="1"/>
</dbReference>
<dbReference type="PROSITE" id="PS50104">
    <property type="entry name" value="TIR"/>
    <property type="match status" value="1"/>
</dbReference>
<dbReference type="PROSITE" id="PS51450">
    <property type="entry name" value="LRR"/>
    <property type="match status" value="1"/>
</dbReference>
<dbReference type="SMART" id="SM00255">
    <property type="entry name" value="TIR"/>
    <property type="match status" value="1"/>
</dbReference>
<evidence type="ECO:0000313" key="14">
    <source>
        <dbReference type="EMBL" id="KAK3576519.1"/>
    </source>
</evidence>
<dbReference type="Pfam" id="PF13855">
    <property type="entry name" value="LRR_8"/>
    <property type="match status" value="1"/>
</dbReference>
<dbReference type="GO" id="GO:0005886">
    <property type="term" value="C:plasma membrane"/>
    <property type="evidence" value="ECO:0007669"/>
    <property type="project" value="TreeGrafter"/>
</dbReference>
<evidence type="ECO:0000313" key="15">
    <source>
        <dbReference type="Proteomes" id="UP001195483"/>
    </source>
</evidence>